<accession>A0A4P8WI96</accession>
<dbReference type="AlphaFoldDB" id="A0A4P8WI96"/>
<proteinExistence type="inferred from homology"/>
<comment type="similarity">
    <text evidence="1">Belongs to the universal stress protein A family.</text>
</comment>
<dbReference type="GeneID" id="40265713"/>
<dbReference type="KEGG" id="nvr:FEJ81_10530"/>
<dbReference type="CDD" id="cd00293">
    <property type="entry name" value="USP-like"/>
    <property type="match status" value="1"/>
</dbReference>
<dbReference type="SUPFAM" id="SSF52402">
    <property type="entry name" value="Adenine nucleotide alpha hydrolases-like"/>
    <property type="match status" value="1"/>
</dbReference>
<dbReference type="Pfam" id="PF00582">
    <property type="entry name" value="Usp"/>
    <property type="match status" value="1"/>
</dbReference>
<gene>
    <name evidence="4" type="ORF">FEJ81_10530</name>
</gene>
<evidence type="ECO:0000256" key="2">
    <source>
        <dbReference type="SAM" id="MobiDB-lite"/>
    </source>
</evidence>
<evidence type="ECO:0000256" key="1">
    <source>
        <dbReference type="ARBA" id="ARBA00008791"/>
    </source>
</evidence>
<dbReference type="EMBL" id="CP040330">
    <property type="protein sequence ID" value="QCS42772.1"/>
    <property type="molecule type" value="Genomic_DNA"/>
</dbReference>
<dbReference type="InterPro" id="IPR006016">
    <property type="entry name" value="UspA"/>
</dbReference>
<evidence type="ECO:0000259" key="3">
    <source>
        <dbReference type="Pfam" id="PF00582"/>
    </source>
</evidence>
<dbReference type="PANTHER" id="PTHR46268:SF6">
    <property type="entry name" value="UNIVERSAL STRESS PROTEIN UP12"/>
    <property type="match status" value="1"/>
</dbReference>
<evidence type="ECO:0000313" key="5">
    <source>
        <dbReference type="Proteomes" id="UP000302218"/>
    </source>
</evidence>
<organism evidence="4 5">
    <name type="scientific">Natrinema versiforme</name>
    <dbReference type="NCBI Taxonomy" id="88724"/>
    <lineage>
        <taxon>Archaea</taxon>
        <taxon>Methanobacteriati</taxon>
        <taxon>Methanobacteriota</taxon>
        <taxon>Stenosarchaea group</taxon>
        <taxon>Halobacteria</taxon>
        <taxon>Halobacteriales</taxon>
        <taxon>Natrialbaceae</taxon>
        <taxon>Natrinema</taxon>
    </lineage>
</organism>
<feature type="domain" description="UspA" evidence="3">
    <location>
        <begin position="30"/>
        <end position="164"/>
    </location>
</feature>
<reference evidence="5" key="1">
    <citation type="submission" date="2019-05" db="EMBL/GenBank/DDBJ databases">
        <title>Genome sequence and methylation pattern of the halophilic Archaeon Natrinema versiforme BOL5-4.</title>
        <authorList>
            <person name="DasSarma P."/>
            <person name="Anton B.P."/>
            <person name="DasSarma S.L."/>
            <person name="Martinez F.L."/>
            <person name="Guzman D."/>
            <person name="Roberts R.J."/>
            <person name="DasSarma S."/>
        </authorList>
    </citation>
    <scope>NUCLEOTIDE SEQUENCE [LARGE SCALE GENOMIC DNA]</scope>
    <source>
        <strain evidence="5">BOL5-4</strain>
    </source>
</reference>
<dbReference type="InterPro" id="IPR014729">
    <property type="entry name" value="Rossmann-like_a/b/a_fold"/>
</dbReference>
<dbReference type="OrthoDB" id="329991at2157"/>
<dbReference type="RefSeq" id="WP_138245252.1">
    <property type="nucleotide sequence ID" value="NZ_CP040330.1"/>
</dbReference>
<sequence>MASSSREPNESTSSSGLAVADAQSTGAETFDRVLVATDGDTDDAVGAVAVAEAARHNGRVETLSVVPMNASVDRWDMVVERREESAEAALDAVGDAAAETDVSVTKRLRYGDPVEEIVRYARHNDVDLVVLGEPNRTGLRRFLSPTSVTEQVRKSVSVPVLTVPADD</sequence>
<feature type="region of interest" description="Disordered" evidence="2">
    <location>
        <begin position="1"/>
        <end position="23"/>
    </location>
</feature>
<dbReference type="Gene3D" id="3.40.50.620">
    <property type="entry name" value="HUPs"/>
    <property type="match status" value="1"/>
</dbReference>
<feature type="compositionally biased region" description="Low complexity" evidence="2">
    <location>
        <begin position="1"/>
        <end position="15"/>
    </location>
</feature>
<protein>
    <submittedName>
        <fullName evidence="4">Universal stress protein</fullName>
    </submittedName>
</protein>
<dbReference type="Proteomes" id="UP000302218">
    <property type="component" value="Chromosome"/>
</dbReference>
<evidence type="ECO:0000313" key="4">
    <source>
        <dbReference type="EMBL" id="QCS42772.1"/>
    </source>
</evidence>
<name>A0A4P8WI96_9EURY</name>
<dbReference type="PANTHER" id="PTHR46268">
    <property type="entry name" value="STRESS RESPONSE PROTEIN NHAX"/>
    <property type="match status" value="1"/>
</dbReference>